<organism evidence="1 2">
    <name type="scientific">Pseudomonas fluorescens</name>
    <dbReference type="NCBI Taxonomy" id="294"/>
    <lineage>
        <taxon>Bacteria</taxon>
        <taxon>Pseudomonadati</taxon>
        <taxon>Pseudomonadota</taxon>
        <taxon>Gammaproteobacteria</taxon>
        <taxon>Pseudomonadales</taxon>
        <taxon>Pseudomonadaceae</taxon>
        <taxon>Pseudomonas</taxon>
    </lineage>
</organism>
<accession>A0A5E6Y378</accession>
<evidence type="ECO:0000313" key="1">
    <source>
        <dbReference type="EMBL" id="VVN47876.1"/>
    </source>
</evidence>
<protein>
    <submittedName>
        <fullName evidence="1">Uncharacterized protein</fullName>
    </submittedName>
</protein>
<name>A0A5E6Y378_PSEFL</name>
<reference evidence="1 2" key="1">
    <citation type="submission" date="2019-09" db="EMBL/GenBank/DDBJ databases">
        <authorList>
            <person name="Chandra G."/>
            <person name="Truman W A."/>
        </authorList>
    </citation>
    <scope>NUCLEOTIDE SEQUENCE [LARGE SCALE GENOMIC DNA]</scope>
    <source>
        <strain evidence="1">PS624</strain>
    </source>
</reference>
<sequence length="256" mass="29214">MPQPLIEGATGEVLDIGLIKDDTKVLCDKWPFQRSGLPVWLSYVETRTDDSSRTKEQLVGVTHDQGSGLIYTTEVQWLRECKADSTVTIVLKVGLFEGGDLVDAVDCQRRVYSVSIGFDYLTTFDLFNWDGWEDGDPQSTIVRSGEEYFFQSRNDNPNCNLRKSFSDIEYSQVYELSFIYQCPVAVTVVLYLHGINFYYLEFPHAYAWEKVLISFMPQPLNLTPPRVLTINLRGGSGNTHGPLKVDDIRLKWKAKF</sequence>
<dbReference type="AlphaFoldDB" id="A0A5E6Y378"/>
<proteinExistence type="predicted"/>
<dbReference type="EMBL" id="CABVGZ010000147">
    <property type="protein sequence ID" value="VVN47876.1"/>
    <property type="molecule type" value="Genomic_DNA"/>
</dbReference>
<dbReference type="Proteomes" id="UP000326241">
    <property type="component" value="Unassembled WGS sequence"/>
</dbReference>
<evidence type="ECO:0000313" key="2">
    <source>
        <dbReference type="Proteomes" id="UP000326241"/>
    </source>
</evidence>
<gene>
    <name evidence="1" type="ORF">PS624_05977</name>
</gene>